<dbReference type="InterPro" id="IPR011004">
    <property type="entry name" value="Trimer_LpxA-like_sf"/>
</dbReference>
<dbReference type="Pfam" id="PF14602">
    <property type="entry name" value="Hexapep_2"/>
    <property type="match status" value="1"/>
</dbReference>
<dbReference type="InterPro" id="IPR050179">
    <property type="entry name" value="Trans_hexapeptide_repeat"/>
</dbReference>
<keyword evidence="7" id="KW-0457">Lysine biosynthesis</keyword>
<evidence type="ECO:0000256" key="4">
    <source>
        <dbReference type="ARBA" id="ARBA00022679"/>
    </source>
</evidence>
<dbReference type="Gene3D" id="1.10.166.10">
    <property type="entry name" value="Tetrahydrodipicolinate-N-succinyltransferase, N-terminal domain"/>
    <property type="match status" value="1"/>
</dbReference>
<proteinExistence type="inferred from homology"/>
<evidence type="ECO:0000256" key="8">
    <source>
        <dbReference type="ARBA" id="ARBA00023315"/>
    </source>
</evidence>
<dbReference type="InterPro" id="IPR005664">
    <property type="entry name" value="DapD_Trfase_Hexpep_rpt_fam"/>
</dbReference>
<dbReference type="EMBL" id="CP135137">
    <property type="protein sequence ID" value="WWR11401.1"/>
    <property type="molecule type" value="Genomic_DNA"/>
</dbReference>
<keyword evidence="8 11" id="KW-0012">Acyltransferase</keyword>
<evidence type="ECO:0000313" key="11">
    <source>
        <dbReference type="EMBL" id="WWR11401.1"/>
    </source>
</evidence>
<dbReference type="GO" id="GO:0008666">
    <property type="term" value="F:2,3,4,5-tetrahydropyridine-2,6-dicarboxylate N-succinyltransferase activity"/>
    <property type="evidence" value="ECO:0007669"/>
    <property type="project" value="UniProtKB-EC"/>
</dbReference>
<comment type="similarity">
    <text evidence="1">Belongs to the transferase hexapeptide repeat family.</text>
</comment>
<dbReference type="RefSeq" id="WP_338515990.1">
    <property type="nucleotide sequence ID" value="NZ_CP135137.1"/>
</dbReference>
<protein>
    <recommendedName>
        <fullName evidence="9">2,3,4,5-tetrahydropyridine-2,6-dicarboxylate N-succinyltransferase</fullName>
        <ecNumber evidence="9">2.3.1.117</ecNumber>
    </recommendedName>
</protein>
<name>A0ABZ2GYJ4_9GAMM</name>
<dbReference type="InterPro" id="IPR037133">
    <property type="entry name" value="THP_succinylTrfase_N_sf"/>
</dbReference>
<sequence>MFNLKSIIEYGYKKRKLLSSSDKIFNQIIIAVNNVISGLNNGKYRVAEKKFGKWIVNSWVKKAIFLYFKLNKNLVIDCKYCKYYDKFSFRFSKFSENEFNKKNIRVVPYAVVRNGVFIGKNSILMPCFINIGAYIGHGTMIDTWATVGSCAQIGNNVHISGGSGIGGVLEPIQDSPTIIEDNCFIGARSEIVEGVIVESYSVISMGVFIGKSTKIYNRLTGSISYGRIPYGSVVVPGSFPSRDGNYSLSCAVIVKKVDKKTFCKVKINDILRNGI</sequence>
<evidence type="ECO:0000256" key="2">
    <source>
        <dbReference type="ARBA" id="ARBA00022490"/>
    </source>
</evidence>
<evidence type="ECO:0000259" key="10">
    <source>
        <dbReference type="Pfam" id="PF14805"/>
    </source>
</evidence>
<keyword evidence="6" id="KW-0220">Diaminopimelate biosynthesis</keyword>
<gene>
    <name evidence="11" type="primary">dapD</name>
    <name evidence="11" type="ORF">RQL39_01745</name>
</gene>
<organism evidence="11 12">
    <name type="scientific">Candidatus Legionella polyplacis</name>
    <dbReference type="NCBI Taxonomy" id="2005262"/>
    <lineage>
        <taxon>Bacteria</taxon>
        <taxon>Pseudomonadati</taxon>
        <taxon>Pseudomonadota</taxon>
        <taxon>Gammaproteobacteria</taxon>
        <taxon>Legionellales</taxon>
        <taxon>Legionellaceae</taxon>
        <taxon>Legionella</taxon>
    </lineage>
</organism>
<dbReference type="NCBIfam" id="TIGR00965">
    <property type="entry name" value="dapD"/>
    <property type="match status" value="1"/>
</dbReference>
<dbReference type="PANTHER" id="PTHR43300:SF10">
    <property type="entry name" value="2,3,4,5-TETRAHYDROPYRIDINE-2,6-DICARBOXYLATE N-ACETYLTRANSFERASE"/>
    <property type="match status" value="1"/>
</dbReference>
<dbReference type="Gene3D" id="2.160.10.10">
    <property type="entry name" value="Hexapeptide repeat proteins"/>
    <property type="match status" value="1"/>
</dbReference>
<dbReference type="Proteomes" id="UP001368618">
    <property type="component" value="Chromosome"/>
</dbReference>
<evidence type="ECO:0000256" key="3">
    <source>
        <dbReference type="ARBA" id="ARBA00022605"/>
    </source>
</evidence>
<reference evidence="11" key="1">
    <citation type="submission" date="2023-09" db="EMBL/GenBank/DDBJ databases">
        <title>Genomes of two closely related lineages of the louse Polyplax serrata with different host specificities.</title>
        <authorList>
            <person name="Martinu J."/>
            <person name="Tarabai H."/>
            <person name="Stefka J."/>
            <person name="Hypsa V."/>
        </authorList>
    </citation>
    <scope>NUCLEOTIDE SEQUENCE [LARGE SCALE GENOMIC DNA]</scope>
    <source>
        <strain evidence="11">98ZLc_SE</strain>
    </source>
</reference>
<dbReference type="InterPro" id="IPR001451">
    <property type="entry name" value="Hexapep"/>
</dbReference>
<dbReference type="InterPro" id="IPR023180">
    <property type="entry name" value="THP_succinylTrfase_dom1"/>
</dbReference>
<dbReference type="SUPFAM" id="SSF51161">
    <property type="entry name" value="Trimeric LpxA-like enzymes"/>
    <property type="match status" value="1"/>
</dbReference>
<evidence type="ECO:0000256" key="1">
    <source>
        <dbReference type="ARBA" id="ARBA00007274"/>
    </source>
</evidence>
<keyword evidence="2" id="KW-0963">Cytoplasm</keyword>
<keyword evidence="5" id="KW-0677">Repeat</keyword>
<keyword evidence="12" id="KW-1185">Reference proteome</keyword>
<dbReference type="EC" id="2.3.1.117" evidence="9"/>
<keyword evidence="4 11" id="KW-0808">Transferase</keyword>
<feature type="domain" description="Tetrahydrodipicolinate-N-succinyltransferase chain A" evidence="10">
    <location>
        <begin position="3"/>
        <end position="70"/>
    </location>
</feature>
<dbReference type="Pfam" id="PF14805">
    <property type="entry name" value="THDPS_N_2"/>
    <property type="match status" value="1"/>
</dbReference>
<evidence type="ECO:0000256" key="6">
    <source>
        <dbReference type="ARBA" id="ARBA00022915"/>
    </source>
</evidence>
<dbReference type="PANTHER" id="PTHR43300">
    <property type="entry name" value="ACETYLTRANSFERASE"/>
    <property type="match status" value="1"/>
</dbReference>
<evidence type="ECO:0000256" key="9">
    <source>
        <dbReference type="NCBIfam" id="TIGR00965"/>
    </source>
</evidence>
<keyword evidence="3" id="KW-0028">Amino-acid biosynthesis</keyword>
<evidence type="ECO:0000313" key="12">
    <source>
        <dbReference type="Proteomes" id="UP001368618"/>
    </source>
</evidence>
<evidence type="ECO:0000256" key="5">
    <source>
        <dbReference type="ARBA" id="ARBA00022737"/>
    </source>
</evidence>
<evidence type="ECO:0000256" key="7">
    <source>
        <dbReference type="ARBA" id="ARBA00023154"/>
    </source>
</evidence>
<dbReference type="NCBIfam" id="NF008808">
    <property type="entry name" value="PRK11830.1"/>
    <property type="match status" value="1"/>
</dbReference>
<accession>A0ABZ2GYJ4</accession>
<dbReference type="CDD" id="cd03350">
    <property type="entry name" value="LbH_THP_succinylT"/>
    <property type="match status" value="1"/>
</dbReference>